<evidence type="ECO:0000256" key="1">
    <source>
        <dbReference type="ARBA" id="ARBA00022690"/>
    </source>
</evidence>
<dbReference type="PANTHER" id="PTHR10083">
    <property type="entry name" value="KUNITZ-TYPE PROTEASE INHIBITOR-RELATED"/>
    <property type="match status" value="1"/>
</dbReference>
<dbReference type="InterPro" id="IPR050098">
    <property type="entry name" value="TFPI/VKTCI-like"/>
</dbReference>
<dbReference type="SMART" id="SM00131">
    <property type="entry name" value="KU"/>
    <property type="match status" value="2"/>
</dbReference>
<dbReference type="InterPro" id="IPR020901">
    <property type="entry name" value="Prtase_inh_Kunz-CS"/>
</dbReference>
<dbReference type="RefSeq" id="XP_052746702.1">
    <property type="nucleotide sequence ID" value="XM_052890742.1"/>
</dbReference>
<feature type="domain" description="BPTI/Kunitz inhibitor" evidence="4">
    <location>
        <begin position="12"/>
        <end position="62"/>
    </location>
</feature>
<sequence length="153" mass="17931">MLDKRETRHKSCFLRPDTGPCRADLIQWYYDVRQAKCYRFYWGGCQGNGNKFASMQACIEYCQLNTSYIHTRIPDFCSVSFDYGTCFGYFHRWAWDKLTKTCRRKLYSGCGGNQNNFQSQAECRATCLSPPNNTMQRAHYFTTCIPLHVPDIH</sequence>
<keyword evidence="5" id="KW-1185">Reference proteome</keyword>
<evidence type="ECO:0000313" key="5">
    <source>
        <dbReference type="Proteomes" id="UP001652582"/>
    </source>
</evidence>
<reference evidence="6" key="1">
    <citation type="submission" date="2025-08" db="UniProtKB">
        <authorList>
            <consortium name="RefSeq"/>
        </authorList>
    </citation>
    <scope>IDENTIFICATION</scope>
</reference>
<feature type="domain" description="BPTI/Kunitz inhibitor" evidence="4">
    <location>
        <begin position="77"/>
        <end position="127"/>
    </location>
</feature>
<proteinExistence type="predicted"/>
<dbReference type="SUPFAM" id="SSF57362">
    <property type="entry name" value="BPTI-like"/>
    <property type="match status" value="2"/>
</dbReference>
<evidence type="ECO:0000313" key="6">
    <source>
        <dbReference type="RefSeq" id="XP_052746702.1"/>
    </source>
</evidence>
<dbReference type="InterPro" id="IPR002223">
    <property type="entry name" value="Kunitz_BPTI"/>
</dbReference>
<dbReference type="InterPro" id="IPR036880">
    <property type="entry name" value="Kunitz_BPTI_sf"/>
</dbReference>
<dbReference type="PROSITE" id="PS00280">
    <property type="entry name" value="BPTI_KUNITZ_1"/>
    <property type="match status" value="1"/>
</dbReference>
<dbReference type="PROSITE" id="PS50279">
    <property type="entry name" value="BPTI_KUNITZ_2"/>
    <property type="match status" value="2"/>
</dbReference>
<dbReference type="CDD" id="cd00109">
    <property type="entry name" value="Kunitz-type"/>
    <property type="match status" value="1"/>
</dbReference>
<accession>A0ABM3M6K7</accession>
<dbReference type="Proteomes" id="UP001652582">
    <property type="component" value="Chromosome Z"/>
</dbReference>
<dbReference type="PANTHER" id="PTHR10083:SF374">
    <property type="entry name" value="BPTI_KUNITZ INHIBITOR DOMAIN-CONTAINING PROTEIN"/>
    <property type="match status" value="1"/>
</dbReference>
<evidence type="ECO:0000259" key="4">
    <source>
        <dbReference type="PROSITE" id="PS50279"/>
    </source>
</evidence>
<dbReference type="PRINTS" id="PR00759">
    <property type="entry name" value="BASICPTASE"/>
</dbReference>
<keyword evidence="3" id="KW-1015">Disulfide bond</keyword>
<evidence type="ECO:0000256" key="2">
    <source>
        <dbReference type="ARBA" id="ARBA00022900"/>
    </source>
</evidence>
<keyword evidence="2" id="KW-0722">Serine protease inhibitor</keyword>
<evidence type="ECO:0000256" key="3">
    <source>
        <dbReference type="ARBA" id="ARBA00023157"/>
    </source>
</evidence>
<organism evidence="5 6">
    <name type="scientific">Bicyclus anynana</name>
    <name type="common">Squinting bush brown butterfly</name>
    <dbReference type="NCBI Taxonomy" id="110368"/>
    <lineage>
        <taxon>Eukaryota</taxon>
        <taxon>Metazoa</taxon>
        <taxon>Ecdysozoa</taxon>
        <taxon>Arthropoda</taxon>
        <taxon>Hexapoda</taxon>
        <taxon>Insecta</taxon>
        <taxon>Pterygota</taxon>
        <taxon>Neoptera</taxon>
        <taxon>Endopterygota</taxon>
        <taxon>Lepidoptera</taxon>
        <taxon>Glossata</taxon>
        <taxon>Ditrysia</taxon>
        <taxon>Papilionoidea</taxon>
        <taxon>Nymphalidae</taxon>
        <taxon>Satyrinae</taxon>
        <taxon>Satyrini</taxon>
        <taxon>Mycalesina</taxon>
        <taxon>Bicyclus</taxon>
    </lineage>
</organism>
<gene>
    <name evidence="6" type="primary">LOC112051965</name>
</gene>
<dbReference type="GeneID" id="112051965"/>
<name>A0ABM3M6K7_BICAN</name>
<keyword evidence="1" id="KW-0646">Protease inhibitor</keyword>
<protein>
    <submittedName>
        <fullName evidence="6">BPTI/Kunitz domain-containing protein</fullName>
    </submittedName>
</protein>
<dbReference type="Gene3D" id="4.10.410.10">
    <property type="entry name" value="Pancreatic trypsin inhibitor Kunitz domain"/>
    <property type="match status" value="2"/>
</dbReference>
<dbReference type="Pfam" id="PF00014">
    <property type="entry name" value="Kunitz_BPTI"/>
    <property type="match status" value="2"/>
</dbReference>